<sequence length="162" mass="17766">MNPIHDTDVQLLLAVALASKRKPATLDEVIVALALHDKRLPPKGKLHDAFTRLSAHGLLQQQDDGYTLTEAAQGVLELGRKTYEHDERVFRVKERLAAFEAAGKHAVIQLAAEQLGTAIASYEASLPPLTKTEKAELKREQSGQVRRPAAGRPAAARPRARR</sequence>
<accession>A0A840BME7</accession>
<evidence type="ECO:0000313" key="2">
    <source>
        <dbReference type="EMBL" id="MBB4013813.1"/>
    </source>
</evidence>
<comment type="caution">
    <text evidence="2">The sequence shown here is derived from an EMBL/GenBank/DDBJ whole genome shotgun (WGS) entry which is preliminary data.</text>
</comment>
<reference evidence="2 3" key="1">
    <citation type="submission" date="2020-08" db="EMBL/GenBank/DDBJ databases">
        <title>Genomic Encyclopedia of Type Strains, Phase IV (KMG-IV): sequencing the most valuable type-strain genomes for metagenomic binning, comparative biology and taxonomic classification.</title>
        <authorList>
            <person name="Goeker M."/>
        </authorList>
    </citation>
    <scope>NUCLEOTIDE SEQUENCE [LARGE SCALE GENOMIC DNA]</scope>
    <source>
        <strain evidence="2 3">DSM 106739</strain>
    </source>
</reference>
<evidence type="ECO:0000313" key="3">
    <source>
        <dbReference type="Proteomes" id="UP000561045"/>
    </source>
</evidence>
<feature type="compositionally biased region" description="Low complexity" evidence="1">
    <location>
        <begin position="146"/>
        <end position="162"/>
    </location>
</feature>
<dbReference type="EMBL" id="JACIET010000002">
    <property type="protein sequence ID" value="MBB4013813.1"/>
    <property type="molecule type" value="Genomic_DNA"/>
</dbReference>
<protein>
    <submittedName>
        <fullName evidence="2">Uncharacterized protein</fullName>
    </submittedName>
</protein>
<dbReference type="Proteomes" id="UP000561045">
    <property type="component" value="Unassembled WGS sequence"/>
</dbReference>
<gene>
    <name evidence="2" type="ORF">GGR36_003159</name>
</gene>
<feature type="region of interest" description="Disordered" evidence="1">
    <location>
        <begin position="130"/>
        <end position="162"/>
    </location>
</feature>
<feature type="compositionally biased region" description="Basic and acidic residues" evidence="1">
    <location>
        <begin position="131"/>
        <end position="141"/>
    </location>
</feature>
<name>A0A840BME7_9RHOO</name>
<proteinExistence type="predicted"/>
<dbReference type="RefSeq" id="WP_183635733.1">
    <property type="nucleotide sequence ID" value="NZ_BAABLE010000005.1"/>
</dbReference>
<dbReference type="AlphaFoldDB" id="A0A840BME7"/>
<keyword evidence="3" id="KW-1185">Reference proteome</keyword>
<evidence type="ECO:0000256" key="1">
    <source>
        <dbReference type="SAM" id="MobiDB-lite"/>
    </source>
</evidence>
<organism evidence="2 3">
    <name type="scientific">Niveibacterium umoris</name>
    <dbReference type="NCBI Taxonomy" id="1193620"/>
    <lineage>
        <taxon>Bacteria</taxon>
        <taxon>Pseudomonadati</taxon>
        <taxon>Pseudomonadota</taxon>
        <taxon>Betaproteobacteria</taxon>
        <taxon>Rhodocyclales</taxon>
        <taxon>Rhodocyclaceae</taxon>
        <taxon>Niveibacterium</taxon>
    </lineage>
</organism>